<sequence length="86" mass="9993">MDNEKTTQNGRGSIGRRALYMVLFALFYSVAELVLVAVVMIQFLIVLFGAESNRRLLLFGAELGRYIYQIIRFLTFNSEQHVYPLW</sequence>
<dbReference type="RefSeq" id="WP_078483358.1">
    <property type="nucleotide sequence ID" value="NZ_MPRL01000020.1"/>
</dbReference>
<dbReference type="Pfam" id="PF14333">
    <property type="entry name" value="DUF4389"/>
    <property type="match status" value="1"/>
</dbReference>
<keyword evidence="1" id="KW-0472">Membrane</keyword>
<organism evidence="2 3">
    <name type="scientific">Solemya pervernicosa gill symbiont</name>
    <dbReference type="NCBI Taxonomy" id="642797"/>
    <lineage>
        <taxon>Bacteria</taxon>
        <taxon>Pseudomonadati</taxon>
        <taxon>Pseudomonadota</taxon>
        <taxon>Gammaproteobacteria</taxon>
        <taxon>sulfur-oxidizing symbionts</taxon>
    </lineage>
</organism>
<gene>
    <name evidence="2" type="ORF">BOW53_06925</name>
</gene>
<accession>A0A1T2L6C1</accession>
<dbReference type="Proteomes" id="UP000191110">
    <property type="component" value="Unassembled WGS sequence"/>
</dbReference>
<reference evidence="2 3" key="1">
    <citation type="submission" date="2016-11" db="EMBL/GenBank/DDBJ databases">
        <title>Mixed transmission modes and dynamic genome evolution in an obligate animal-bacterial symbiosis.</title>
        <authorList>
            <person name="Russell S.L."/>
            <person name="Corbett-Detig R.B."/>
            <person name="Cavanaugh C.M."/>
        </authorList>
    </citation>
    <scope>NUCLEOTIDE SEQUENCE [LARGE SCALE GENOMIC DNA]</scope>
    <source>
        <strain evidence="2">Sveles-Q1</strain>
    </source>
</reference>
<feature type="transmembrane region" description="Helical" evidence="1">
    <location>
        <begin position="20"/>
        <end position="48"/>
    </location>
</feature>
<keyword evidence="1" id="KW-1133">Transmembrane helix</keyword>
<protein>
    <recommendedName>
        <fullName evidence="4">DUF4389 domain-containing protein</fullName>
    </recommendedName>
</protein>
<evidence type="ECO:0000313" key="3">
    <source>
        <dbReference type="Proteomes" id="UP000191110"/>
    </source>
</evidence>
<dbReference type="EMBL" id="MPRL01000020">
    <property type="protein sequence ID" value="OOZ40655.1"/>
    <property type="molecule type" value="Genomic_DNA"/>
</dbReference>
<evidence type="ECO:0000256" key="1">
    <source>
        <dbReference type="SAM" id="Phobius"/>
    </source>
</evidence>
<proteinExistence type="predicted"/>
<dbReference type="OrthoDB" id="5766995at2"/>
<comment type="caution">
    <text evidence="2">The sequence shown here is derived from an EMBL/GenBank/DDBJ whole genome shotgun (WGS) entry which is preliminary data.</text>
</comment>
<evidence type="ECO:0008006" key="4">
    <source>
        <dbReference type="Google" id="ProtNLM"/>
    </source>
</evidence>
<evidence type="ECO:0000313" key="2">
    <source>
        <dbReference type="EMBL" id="OOZ40655.1"/>
    </source>
</evidence>
<dbReference type="InterPro" id="IPR025498">
    <property type="entry name" value="DUF4389"/>
</dbReference>
<keyword evidence="1" id="KW-0812">Transmembrane</keyword>
<name>A0A1T2L6C1_9GAMM</name>
<dbReference type="AlphaFoldDB" id="A0A1T2L6C1"/>
<keyword evidence="3" id="KW-1185">Reference proteome</keyword>